<dbReference type="RefSeq" id="WP_205307059.1">
    <property type="nucleotide sequence ID" value="NZ_BAAAVF010000009.1"/>
</dbReference>
<comment type="caution">
    <text evidence="9">The sequence shown here is derived from an EMBL/GenBank/DDBJ whole genome shotgun (WGS) entry which is preliminary data.</text>
</comment>
<accession>A0ABS2LGV7</accession>
<gene>
    <name evidence="9" type="ORF">JOD49_001989</name>
</gene>
<evidence type="ECO:0000256" key="2">
    <source>
        <dbReference type="ARBA" id="ARBA00022475"/>
    </source>
</evidence>
<dbReference type="SUPFAM" id="SSF48317">
    <property type="entry name" value="Acid phosphatase/Vanadium-dependent haloperoxidase"/>
    <property type="match status" value="1"/>
</dbReference>
<evidence type="ECO:0000313" key="9">
    <source>
        <dbReference type="EMBL" id="MBM7479069.1"/>
    </source>
</evidence>
<keyword evidence="10" id="KW-1185">Reference proteome</keyword>
<evidence type="ECO:0000256" key="3">
    <source>
        <dbReference type="ARBA" id="ARBA00022692"/>
    </source>
</evidence>
<evidence type="ECO:0000256" key="5">
    <source>
        <dbReference type="ARBA" id="ARBA00022989"/>
    </source>
</evidence>
<keyword evidence="3 7" id="KW-0812">Transmembrane</keyword>
<evidence type="ECO:0000256" key="4">
    <source>
        <dbReference type="ARBA" id="ARBA00022801"/>
    </source>
</evidence>
<organism evidence="9 10">
    <name type="scientific">Oerskovia jenensis</name>
    <dbReference type="NCBI Taxonomy" id="162169"/>
    <lineage>
        <taxon>Bacteria</taxon>
        <taxon>Bacillati</taxon>
        <taxon>Actinomycetota</taxon>
        <taxon>Actinomycetes</taxon>
        <taxon>Micrococcales</taxon>
        <taxon>Cellulomonadaceae</taxon>
        <taxon>Oerskovia</taxon>
    </lineage>
</organism>
<evidence type="ECO:0000256" key="6">
    <source>
        <dbReference type="ARBA" id="ARBA00023136"/>
    </source>
</evidence>
<dbReference type="CDD" id="cd01610">
    <property type="entry name" value="PAP2_like"/>
    <property type="match status" value="1"/>
</dbReference>
<proteinExistence type="predicted"/>
<dbReference type="GO" id="GO:0050380">
    <property type="term" value="F:undecaprenyl-diphosphatase activity"/>
    <property type="evidence" value="ECO:0007669"/>
    <property type="project" value="UniProtKB-EC"/>
</dbReference>
<feature type="domain" description="Phosphatidic acid phosphatase type 2/haloperoxidase" evidence="8">
    <location>
        <begin position="59"/>
        <end position="171"/>
    </location>
</feature>
<reference evidence="9 10" key="1">
    <citation type="submission" date="2021-01" db="EMBL/GenBank/DDBJ databases">
        <title>Sequencing the genomes of 1000 actinobacteria strains.</title>
        <authorList>
            <person name="Klenk H.-P."/>
        </authorList>
    </citation>
    <scope>NUCLEOTIDE SEQUENCE [LARGE SCALE GENOMIC DNA]</scope>
    <source>
        <strain evidence="9 10">DSM 46000</strain>
    </source>
</reference>
<dbReference type="PANTHER" id="PTHR14969:SF62">
    <property type="entry name" value="DECAPRENYLPHOSPHORYL-5-PHOSPHORIBOSE PHOSPHATASE RV3807C-RELATED"/>
    <property type="match status" value="1"/>
</dbReference>
<keyword evidence="5 7" id="KW-1133">Transmembrane helix</keyword>
<dbReference type="Gene3D" id="1.20.144.10">
    <property type="entry name" value="Phosphatidic acid phosphatase type 2/haloperoxidase"/>
    <property type="match status" value="1"/>
</dbReference>
<feature type="transmembrane region" description="Helical" evidence="7">
    <location>
        <begin position="156"/>
        <end position="176"/>
    </location>
</feature>
<dbReference type="PANTHER" id="PTHR14969">
    <property type="entry name" value="SPHINGOSINE-1-PHOSPHATE PHOSPHOHYDROLASE"/>
    <property type="match status" value="1"/>
</dbReference>
<evidence type="ECO:0000256" key="7">
    <source>
        <dbReference type="SAM" id="Phobius"/>
    </source>
</evidence>
<evidence type="ECO:0000259" key="8">
    <source>
        <dbReference type="SMART" id="SM00014"/>
    </source>
</evidence>
<keyword evidence="6 7" id="KW-0472">Membrane</keyword>
<sequence>MPDISADWYRDIVSWADDTPPVGQTFMEYFTDVGLLLLVGLWALALWRTRRGPARPMAVALVSAGGAVAAYLVSEAAKGILAVERPCRTMRDVAIIADECPPTGDWSFPSNHATIAVALAVAILLTSWRLGLLALPIAALTAFSRVFLGVHYPHDVIAGVLIGAFVTVIVVLVLRYPGTKLVTLLRERTVLRRLLTAGPSPVGASAAQDQETAAKN</sequence>
<evidence type="ECO:0000256" key="1">
    <source>
        <dbReference type="ARBA" id="ARBA00004651"/>
    </source>
</evidence>
<dbReference type="InterPro" id="IPR036938">
    <property type="entry name" value="PAP2/HPO_sf"/>
</dbReference>
<feature type="transmembrane region" description="Helical" evidence="7">
    <location>
        <begin position="29"/>
        <end position="47"/>
    </location>
</feature>
<keyword evidence="2" id="KW-1003">Cell membrane</keyword>
<dbReference type="Proteomes" id="UP000698059">
    <property type="component" value="Unassembled WGS sequence"/>
</dbReference>
<dbReference type="EMBL" id="JAFBBO010000001">
    <property type="protein sequence ID" value="MBM7479069.1"/>
    <property type="molecule type" value="Genomic_DNA"/>
</dbReference>
<comment type="subcellular location">
    <subcellularLocation>
        <location evidence="1">Cell membrane</location>
        <topology evidence="1">Multi-pass membrane protein</topology>
    </subcellularLocation>
</comment>
<dbReference type="Pfam" id="PF01569">
    <property type="entry name" value="PAP2"/>
    <property type="match status" value="1"/>
</dbReference>
<protein>
    <submittedName>
        <fullName evidence="9">Undecaprenyl-diphosphatase</fullName>
        <ecNumber evidence="9">3.6.1.27</ecNumber>
    </submittedName>
</protein>
<dbReference type="InterPro" id="IPR000326">
    <property type="entry name" value="PAP2/HPO"/>
</dbReference>
<evidence type="ECO:0000313" key="10">
    <source>
        <dbReference type="Proteomes" id="UP000698059"/>
    </source>
</evidence>
<dbReference type="SMART" id="SM00014">
    <property type="entry name" value="acidPPc"/>
    <property type="match status" value="1"/>
</dbReference>
<dbReference type="EC" id="3.6.1.27" evidence="9"/>
<keyword evidence="4 9" id="KW-0378">Hydrolase</keyword>
<name>A0ABS2LGV7_9CELL</name>